<sequence>MEMNFEIMICNFTSHFEVVSFLHLESTRLGVGAPTDLPEESITMQHAFEVMHSASWRESYPGETQIILDFSGLVSFYDTALVPSLVPRRVGLERWDHRVGGISSEDIERVQDRLADALVRLSLTTSGIDWKTVLRVMVDRYASRLETMQYLLNSTLDDSQPLTTHNKFRDKCT</sequence>
<reference evidence="2" key="2">
    <citation type="submission" date="2015-01" db="EMBL/GenBank/DDBJ databases">
        <title>Evolutionary Origins and Diversification of the Mycorrhizal Mutualists.</title>
        <authorList>
            <consortium name="DOE Joint Genome Institute"/>
            <consortium name="Mycorrhizal Genomics Consortium"/>
            <person name="Kohler A."/>
            <person name="Kuo A."/>
            <person name="Nagy L.G."/>
            <person name="Floudas D."/>
            <person name="Copeland A."/>
            <person name="Barry K.W."/>
            <person name="Cichocki N."/>
            <person name="Veneault-Fourrey C."/>
            <person name="LaButti K."/>
            <person name="Lindquist E.A."/>
            <person name="Lipzen A."/>
            <person name="Lundell T."/>
            <person name="Morin E."/>
            <person name="Murat C."/>
            <person name="Riley R."/>
            <person name="Ohm R."/>
            <person name="Sun H."/>
            <person name="Tunlid A."/>
            <person name="Henrissat B."/>
            <person name="Grigoriev I.V."/>
            <person name="Hibbett D.S."/>
            <person name="Martin F."/>
        </authorList>
    </citation>
    <scope>NUCLEOTIDE SEQUENCE [LARGE SCALE GENOMIC DNA]</scope>
    <source>
        <strain evidence="2">UH-Slu-Lm8-n1</strain>
    </source>
</reference>
<gene>
    <name evidence="1" type="ORF">CY34DRAFT_161804</name>
</gene>
<dbReference type="Proteomes" id="UP000054485">
    <property type="component" value="Unassembled WGS sequence"/>
</dbReference>
<dbReference type="OrthoDB" id="2652622at2759"/>
<dbReference type="HOGENOM" id="CLU_1551380_0_0_1"/>
<protein>
    <submittedName>
        <fullName evidence="1">Uncharacterized protein</fullName>
    </submittedName>
</protein>
<dbReference type="PANTHER" id="PTHR35204">
    <property type="entry name" value="YALI0A21131P"/>
    <property type="match status" value="1"/>
</dbReference>
<feature type="non-terminal residue" evidence="1">
    <location>
        <position position="173"/>
    </location>
</feature>
<name>A0A0D0AK41_9AGAM</name>
<accession>A0A0D0AK41</accession>
<dbReference type="STRING" id="930992.A0A0D0AK41"/>
<organism evidence="1 2">
    <name type="scientific">Suillus luteus UH-Slu-Lm8-n1</name>
    <dbReference type="NCBI Taxonomy" id="930992"/>
    <lineage>
        <taxon>Eukaryota</taxon>
        <taxon>Fungi</taxon>
        <taxon>Dikarya</taxon>
        <taxon>Basidiomycota</taxon>
        <taxon>Agaricomycotina</taxon>
        <taxon>Agaricomycetes</taxon>
        <taxon>Agaricomycetidae</taxon>
        <taxon>Boletales</taxon>
        <taxon>Suillineae</taxon>
        <taxon>Suillaceae</taxon>
        <taxon>Suillus</taxon>
    </lineage>
</organism>
<evidence type="ECO:0000313" key="2">
    <source>
        <dbReference type="Proteomes" id="UP000054485"/>
    </source>
</evidence>
<proteinExistence type="predicted"/>
<keyword evidence="2" id="KW-1185">Reference proteome</keyword>
<dbReference type="InParanoid" id="A0A0D0AK41"/>
<dbReference type="InterPro" id="IPR038921">
    <property type="entry name" value="YOR389W-like"/>
</dbReference>
<evidence type="ECO:0000313" key="1">
    <source>
        <dbReference type="EMBL" id="KIK32318.1"/>
    </source>
</evidence>
<dbReference type="PANTHER" id="PTHR35204:SF1">
    <property type="entry name" value="ENTEROTOXIN"/>
    <property type="match status" value="1"/>
</dbReference>
<dbReference type="EMBL" id="KN836292">
    <property type="protein sequence ID" value="KIK32318.1"/>
    <property type="molecule type" value="Genomic_DNA"/>
</dbReference>
<dbReference type="AlphaFoldDB" id="A0A0D0AK41"/>
<reference evidence="1 2" key="1">
    <citation type="submission" date="2014-04" db="EMBL/GenBank/DDBJ databases">
        <authorList>
            <consortium name="DOE Joint Genome Institute"/>
            <person name="Kuo A."/>
            <person name="Ruytinx J."/>
            <person name="Rineau F."/>
            <person name="Colpaert J."/>
            <person name="Kohler A."/>
            <person name="Nagy L.G."/>
            <person name="Floudas D."/>
            <person name="Copeland A."/>
            <person name="Barry K.W."/>
            <person name="Cichocki N."/>
            <person name="Veneault-Fourrey C."/>
            <person name="LaButti K."/>
            <person name="Lindquist E.A."/>
            <person name="Lipzen A."/>
            <person name="Lundell T."/>
            <person name="Morin E."/>
            <person name="Murat C."/>
            <person name="Sun H."/>
            <person name="Tunlid A."/>
            <person name="Henrissat B."/>
            <person name="Grigoriev I.V."/>
            <person name="Hibbett D.S."/>
            <person name="Martin F."/>
            <person name="Nordberg H.P."/>
            <person name="Cantor M.N."/>
            <person name="Hua S.X."/>
        </authorList>
    </citation>
    <scope>NUCLEOTIDE SEQUENCE [LARGE SCALE GENOMIC DNA]</scope>
    <source>
        <strain evidence="1 2">UH-Slu-Lm8-n1</strain>
    </source>
</reference>
<feature type="non-terminal residue" evidence="1">
    <location>
        <position position="1"/>
    </location>
</feature>